<dbReference type="InterPro" id="IPR001611">
    <property type="entry name" value="Leu-rich_rpt"/>
</dbReference>
<dbReference type="PANTHER" id="PTHR24185:SF1">
    <property type="entry name" value="CALCIUM-INDEPENDENT PHOSPHOLIPASE A2-GAMMA"/>
    <property type="match status" value="1"/>
</dbReference>
<dbReference type="EC" id="3.1.1.-" evidence="8"/>
<evidence type="ECO:0000313" key="11">
    <source>
        <dbReference type="EMBL" id="PSC76762.1"/>
    </source>
</evidence>
<evidence type="ECO:0000259" key="10">
    <source>
        <dbReference type="PROSITE" id="PS51635"/>
    </source>
</evidence>
<dbReference type="GO" id="GO:0016020">
    <property type="term" value="C:membrane"/>
    <property type="evidence" value="ECO:0007669"/>
    <property type="project" value="TreeGrafter"/>
</dbReference>
<name>A0A2P6VRQ6_9CHLO</name>
<gene>
    <name evidence="11" type="primary">g223</name>
    <name evidence="11" type="ORF">C2E20_0223</name>
</gene>
<feature type="compositionally biased region" description="Low complexity" evidence="9">
    <location>
        <begin position="1029"/>
        <end position="1042"/>
    </location>
</feature>
<reference evidence="11 12" key="1">
    <citation type="journal article" date="2018" name="Plant J.">
        <title>Genome sequences of Chlorella sorokiniana UTEX 1602 and Micractinium conductrix SAG 241.80: implications to maltose excretion by a green alga.</title>
        <authorList>
            <person name="Arriola M.B."/>
            <person name="Velmurugan N."/>
            <person name="Zhang Y."/>
            <person name="Plunkett M.H."/>
            <person name="Hondzo H."/>
            <person name="Barney B.M."/>
        </authorList>
    </citation>
    <scope>NUCLEOTIDE SEQUENCE [LARGE SCALE GENOMIC DNA]</scope>
    <source>
        <strain evidence="11 12">SAG 241.80</strain>
    </source>
</reference>
<dbReference type="EMBL" id="LHPF02000001">
    <property type="protein sequence ID" value="PSC76762.1"/>
    <property type="molecule type" value="Genomic_DNA"/>
</dbReference>
<dbReference type="PROSITE" id="PS51450">
    <property type="entry name" value="LRR"/>
    <property type="match status" value="1"/>
</dbReference>
<comment type="subcellular location">
    <subcellularLocation>
        <location evidence="1">Cytoplasm</location>
        <location evidence="1">Cytoskeleton</location>
        <location evidence="1">Cilium axoneme</location>
    </subcellularLocation>
</comment>
<dbReference type="Gene3D" id="3.80.10.10">
    <property type="entry name" value="Ribonuclease Inhibitor"/>
    <property type="match status" value="1"/>
</dbReference>
<comment type="function">
    <text evidence="8">Lipolytic acyl hydrolase (LAH).</text>
</comment>
<keyword evidence="12" id="KW-1185">Reference proteome</keyword>
<dbReference type="OrthoDB" id="630895at2759"/>
<keyword evidence="5 7" id="KW-0442">Lipid degradation</keyword>
<sequence length="1423" mass="145772">MFSLGSFAKRPVDAWKLELGFSHAGAPDSEGQQQQVLTWTASEGEAAVLGLLHTALASPELIQEHVRVQLSTAQPLLGVVAAAGYGGVRLSLSVAACRASLTALDLQRTSGGGTLPTSLALALWSALEAGAVTRLRCSDAGAVAALGDARVLGRFTALRVLNLSHAGLTALPPAVGKLSELQELRVVGNSLRILPPEVGCLTKLRVLAADSNQLTILPGELRQCNLMEELTLQHNRLTSVLLSFASLRNLSILHLYDNPLEFLPEISPCTSLTHLTVANLRVTAYQGFTHFKVEVLPPPAGGSSSAIASLSLWDSKPSDKLRPIFALMLRRSSGHHPLLAGALRVLAEEDPKNREAMARQENGLQQLVLMALSDSRVVVEETCRTLSLLAQHSPALADAVVDNDVTALLRLLPSADEPRQLASLQLLAAIAQSSQAAADRLATPPLLASLQQLVGEPAGAGGAEGGGARSATSGSCGGAGGGRAGGMSAPPGEAVRTAALKALGNLAFGGEVRVRLAGNAPLMARLSALALSKDEPARVQVAALRALAVLGENDLVRGAVGRPPISGRGLRILSMDGGGMKGMATVRLLREMERHTGKRIHELFDLIVGTSTGGLLAVAIGLRKLGLDDCEHIYKVLGRRVFSRIVASKDAKEESWMESFYRTFRDKTSHVRAVVVGYKHDAAVYEALLREYCDFSAEGLIGDTLIDTSALNCPAVALVSTLSSVTPAPPYVFRTYQLPPGSETQAAAIGAHNGSCRHPVWQAVRASSAASFYLEDFSCGGDKFQDGAVTANNPSIIALQEARLLWPDHPVDVMVSLGVGQAPPTRRGTGLSSFMETGSILIESSTDVQRAEEALATLMPLVPGVKYFRFRACDPRCSMELDEIDPKRWAALEAATDNYVAQPETQAQFAEVAAVLAQAQAAAESAAPPGAGVQLGARKRLVVLRCPRLGGLQQAGLDDAVATSLALLPACAAAINLQQLAAPAAGCSTEQRNAEALLPAAGAPAAAAAAALAAPAAAPSSPPRPGAPSVPAHGAAQPQEGAAAEEADSVEEEAGGLSAYLTSWFSPTKAPLARPALPASPAAPAGAGLASAGTSGGAPVAAQQQKQHQDKFQHAWQQQQQQQRPWQQPAAKPSIGGSAPAPAPAVAPAAPLPPSAAAVGCGISVDGISVDGVSVCSAGGVLAQLEARLSSVLPSVGVIHLGLPLHSTAQRGSSSGDGSSDGGLVLGWRQQLHVVAEPSAQASALLGAAGLDPATARLADAFAASPQLELSDGCVASALSSQMQWTEGGRLTALLLSLASPSALLPAARVRALGWLLRGRLVVAAAVLPPALVAALLAAGARGVVCGVRGGGTERGGGAARADGAHGAWAAGPAAAPNCCAFFDAFYDSLLGGGSAAAALAAAEARVPPLAAAFALHTPVPAG</sequence>
<dbReference type="InterPro" id="IPR011989">
    <property type="entry name" value="ARM-like"/>
</dbReference>
<keyword evidence="4 7" id="KW-0378">Hydrolase</keyword>
<dbReference type="Pfam" id="PF01734">
    <property type="entry name" value="Patatin"/>
    <property type="match status" value="1"/>
</dbReference>
<feature type="region of interest" description="Disordered" evidence="9">
    <location>
        <begin position="459"/>
        <end position="489"/>
    </location>
</feature>
<comment type="similarity">
    <text evidence="8">Belongs to the patatin family.</text>
</comment>
<dbReference type="GO" id="GO:0016042">
    <property type="term" value="P:lipid catabolic process"/>
    <property type="evidence" value="ECO:0007669"/>
    <property type="project" value="UniProtKB-UniRule"/>
</dbReference>
<feature type="compositionally biased region" description="Gly residues" evidence="9">
    <location>
        <begin position="459"/>
        <end position="468"/>
    </location>
</feature>
<dbReference type="Gene3D" id="3.40.1090.10">
    <property type="entry name" value="Cytosolic phospholipase A2 catalytic domain"/>
    <property type="match status" value="1"/>
</dbReference>
<dbReference type="InterPro" id="IPR032675">
    <property type="entry name" value="LRR_dom_sf"/>
</dbReference>
<feature type="short sequence motif" description="GXSXG" evidence="7">
    <location>
        <begin position="609"/>
        <end position="613"/>
    </location>
</feature>
<proteinExistence type="inferred from homology"/>
<evidence type="ECO:0000256" key="2">
    <source>
        <dbReference type="ARBA" id="ARBA00022614"/>
    </source>
</evidence>
<dbReference type="SMART" id="SM00369">
    <property type="entry name" value="LRR_TYP"/>
    <property type="match status" value="4"/>
</dbReference>
<dbReference type="InterPro" id="IPR003591">
    <property type="entry name" value="Leu-rich_rpt_typical-subtyp"/>
</dbReference>
<dbReference type="GO" id="GO:0004620">
    <property type="term" value="F:phospholipase activity"/>
    <property type="evidence" value="ECO:0007669"/>
    <property type="project" value="TreeGrafter"/>
</dbReference>
<evidence type="ECO:0000256" key="7">
    <source>
        <dbReference type="PROSITE-ProRule" id="PRU01161"/>
    </source>
</evidence>
<dbReference type="Proteomes" id="UP000239649">
    <property type="component" value="Unassembled WGS sequence"/>
</dbReference>
<keyword evidence="2" id="KW-0433">Leucine-rich repeat</keyword>
<dbReference type="SUPFAM" id="SSF52151">
    <property type="entry name" value="FabD/lysophospholipase-like"/>
    <property type="match status" value="1"/>
</dbReference>
<comment type="caution">
    <text evidence="11">The sequence shown here is derived from an EMBL/GenBank/DDBJ whole genome shotgun (WGS) entry which is preliminary data.</text>
</comment>
<evidence type="ECO:0000256" key="1">
    <source>
        <dbReference type="ARBA" id="ARBA00004430"/>
    </source>
</evidence>
<dbReference type="InterPro" id="IPR016035">
    <property type="entry name" value="Acyl_Trfase/lysoPLipase"/>
</dbReference>
<evidence type="ECO:0000256" key="3">
    <source>
        <dbReference type="ARBA" id="ARBA00022737"/>
    </source>
</evidence>
<feature type="active site" description="Proton acceptor" evidence="7">
    <location>
        <position position="786"/>
    </location>
</feature>
<feature type="compositionally biased region" description="Low complexity" evidence="9">
    <location>
        <begin position="1076"/>
        <end position="1106"/>
    </location>
</feature>
<feature type="short sequence motif" description="GXGXXG" evidence="7">
    <location>
        <begin position="577"/>
        <end position="582"/>
    </location>
</feature>
<dbReference type="InterPro" id="IPR016024">
    <property type="entry name" value="ARM-type_fold"/>
</dbReference>
<accession>A0A2P6VRQ6</accession>
<protein>
    <recommendedName>
        <fullName evidence="8">Patatin</fullName>
        <ecNumber evidence="8">3.1.1.-</ecNumber>
    </recommendedName>
</protein>
<feature type="compositionally biased region" description="Low complexity" evidence="9">
    <location>
        <begin position="1114"/>
        <end position="1140"/>
    </location>
</feature>
<evidence type="ECO:0000256" key="9">
    <source>
        <dbReference type="SAM" id="MobiDB-lite"/>
    </source>
</evidence>
<evidence type="ECO:0000256" key="4">
    <source>
        <dbReference type="ARBA" id="ARBA00022801"/>
    </source>
</evidence>
<dbReference type="PROSITE" id="PS51635">
    <property type="entry name" value="PNPLA"/>
    <property type="match status" value="1"/>
</dbReference>
<dbReference type="InterPro" id="IPR002641">
    <property type="entry name" value="PNPLA_dom"/>
</dbReference>
<keyword evidence="6 7" id="KW-0443">Lipid metabolism</keyword>
<feature type="short sequence motif" description="DGA/G" evidence="7">
    <location>
        <begin position="786"/>
        <end position="788"/>
    </location>
</feature>
<dbReference type="GO" id="GO:0005930">
    <property type="term" value="C:axoneme"/>
    <property type="evidence" value="ECO:0007669"/>
    <property type="project" value="UniProtKB-SubCell"/>
</dbReference>
<feature type="compositionally biased region" description="Gly residues" evidence="9">
    <location>
        <begin position="475"/>
        <end position="485"/>
    </location>
</feature>
<dbReference type="SUPFAM" id="SSF48371">
    <property type="entry name" value="ARM repeat"/>
    <property type="match status" value="1"/>
</dbReference>
<organism evidence="11 12">
    <name type="scientific">Micractinium conductrix</name>
    <dbReference type="NCBI Taxonomy" id="554055"/>
    <lineage>
        <taxon>Eukaryota</taxon>
        <taxon>Viridiplantae</taxon>
        <taxon>Chlorophyta</taxon>
        <taxon>core chlorophytes</taxon>
        <taxon>Trebouxiophyceae</taxon>
        <taxon>Chlorellales</taxon>
        <taxon>Chlorellaceae</taxon>
        <taxon>Chlorella clade</taxon>
        <taxon>Micractinium</taxon>
    </lineage>
</organism>
<dbReference type="Pfam" id="PF23598">
    <property type="entry name" value="LRR_14"/>
    <property type="match status" value="1"/>
</dbReference>
<feature type="region of interest" description="Disordered" evidence="9">
    <location>
        <begin position="1016"/>
        <end position="1053"/>
    </location>
</feature>
<evidence type="ECO:0000313" key="12">
    <source>
        <dbReference type="Proteomes" id="UP000239649"/>
    </source>
</evidence>
<dbReference type="PANTHER" id="PTHR24185">
    <property type="entry name" value="CALCIUM-INDEPENDENT PHOSPHOLIPASE A2-GAMMA"/>
    <property type="match status" value="1"/>
</dbReference>
<feature type="compositionally biased region" description="Acidic residues" evidence="9">
    <location>
        <begin position="1043"/>
        <end position="1053"/>
    </location>
</feature>
<dbReference type="Gene3D" id="1.25.10.10">
    <property type="entry name" value="Leucine-rich Repeat Variant"/>
    <property type="match status" value="1"/>
</dbReference>
<feature type="domain" description="PNPLA" evidence="10">
    <location>
        <begin position="573"/>
        <end position="799"/>
    </location>
</feature>
<keyword evidence="3" id="KW-0677">Repeat</keyword>
<feature type="active site" description="Nucleophile" evidence="7">
    <location>
        <position position="611"/>
    </location>
</feature>
<feature type="region of interest" description="Disordered" evidence="9">
    <location>
        <begin position="1076"/>
        <end position="1147"/>
    </location>
</feature>
<dbReference type="GO" id="GO:0006631">
    <property type="term" value="P:fatty acid metabolic process"/>
    <property type="evidence" value="ECO:0007669"/>
    <property type="project" value="TreeGrafter"/>
</dbReference>
<evidence type="ECO:0000256" key="6">
    <source>
        <dbReference type="ARBA" id="ARBA00023098"/>
    </source>
</evidence>
<evidence type="ECO:0000256" key="5">
    <source>
        <dbReference type="ARBA" id="ARBA00022963"/>
    </source>
</evidence>
<dbReference type="SUPFAM" id="SSF52058">
    <property type="entry name" value="L domain-like"/>
    <property type="match status" value="1"/>
</dbReference>
<dbReference type="InterPro" id="IPR055414">
    <property type="entry name" value="LRR_R13L4/SHOC2-like"/>
</dbReference>
<comment type="domain">
    <text evidence="8">The nitrogen atoms of the two glycine residues in the GGXR motif define the oxyanion hole, and stabilize the oxyanion that forms during the nucleophilic attack by the catalytic serine during substrate cleavage.</text>
</comment>
<evidence type="ECO:0000256" key="8">
    <source>
        <dbReference type="RuleBase" id="RU361262"/>
    </source>
</evidence>
<dbReference type="STRING" id="554055.A0A2P6VRQ6"/>